<sequence length="74" mass="8601">MNKSSIVSNLTDFALYGEYKRLQSIDQKIAEIESLIDWKTFRLILELINSNKTALYGRPEADVIVMVKIRVLRQ</sequence>
<dbReference type="RefSeq" id="WP_091709230.1">
    <property type="nucleotide sequence ID" value="NZ_FNCA01000003.1"/>
</dbReference>
<dbReference type="EMBL" id="FNCA01000003">
    <property type="protein sequence ID" value="SDF63644.1"/>
    <property type="molecule type" value="Genomic_DNA"/>
</dbReference>
<reference evidence="1 2" key="1">
    <citation type="submission" date="2016-10" db="EMBL/GenBank/DDBJ databases">
        <authorList>
            <person name="Varghese N."/>
            <person name="Submissions S."/>
        </authorList>
    </citation>
    <scope>NUCLEOTIDE SEQUENCE [LARGE SCALE GENOMIC DNA]</scope>
    <source>
        <strain evidence="1 2">PL 12/M</strain>
    </source>
</reference>
<accession>A0A7Z7AVU3</accession>
<keyword evidence="2" id="KW-1185">Reference proteome</keyword>
<evidence type="ECO:0000313" key="1">
    <source>
        <dbReference type="EMBL" id="SDF63644.1"/>
    </source>
</evidence>
<dbReference type="OrthoDB" id="148050at2157"/>
<dbReference type="AlphaFoldDB" id="A0A7Z7AVU3"/>
<comment type="caution">
    <text evidence="1">The sequence shown here is derived from an EMBL/GenBank/DDBJ whole genome shotgun (WGS) entry which is preliminary data.</text>
</comment>
<dbReference type="Proteomes" id="UP000199259">
    <property type="component" value="Unassembled WGS sequence"/>
</dbReference>
<evidence type="ECO:0000313" key="2">
    <source>
        <dbReference type="Proteomes" id="UP000199259"/>
    </source>
</evidence>
<protein>
    <submittedName>
        <fullName evidence="1">Transposase, IS5 family</fullName>
    </submittedName>
</protein>
<organism evidence="1 2">
    <name type="scientific">Methanolobus vulcani</name>
    <dbReference type="NCBI Taxonomy" id="38026"/>
    <lineage>
        <taxon>Archaea</taxon>
        <taxon>Methanobacteriati</taxon>
        <taxon>Methanobacteriota</taxon>
        <taxon>Stenosarchaea group</taxon>
        <taxon>Methanomicrobia</taxon>
        <taxon>Methanosarcinales</taxon>
        <taxon>Methanosarcinaceae</taxon>
        <taxon>Methanolobus</taxon>
    </lineage>
</organism>
<name>A0A7Z7AVU3_9EURY</name>
<gene>
    <name evidence="1" type="ORF">SAMN04488589_0973</name>
</gene>
<proteinExistence type="predicted"/>